<organism evidence="1 2">
    <name type="scientific">Rhizobium phaseoli</name>
    <dbReference type="NCBI Taxonomy" id="396"/>
    <lineage>
        <taxon>Bacteria</taxon>
        <taxon>Pseudomonadati</taxon>
        <taxon>Pseudomonadota</taxon>
        <taxon>Alphaproteobacteria</taxon>
        <taxon>Hyphomicrobiales</taxon>
        <taxon>Rhizobiaceae</taxon>
        <taxon>Rhizobium/Agrobacterium group</taxon>
        <taxon>Rhizobium</taxon>
    </lineage>
</organism>
<dbReference type="AlphaFoldDB" id="A0A7K3UCX0"/>
<proteinExistence type="predicted"/>
<reference evidence="1 2" key="1">
    <citation type="submission" date="2019-12" db="EMBL/GenBank/DDBJ databases">
        <title>Rhizobium genotypes associated with high levels of biological nitrogen fixation by grain legumes in a temperate-maritime cropping system.</title>
        <authorList>
            <person name="Maluk M."/>
            <person name="Francesc Ferrando Molina F."/>
            <person name="Lopez Del Egido L."/>
            <person name="Lafos M."/>
            <person name="Langarica-Fuentes A."/>
            <person name="Gebre Yohannes G."/>
            <person name="Young M.W."/>
            <person name="Martin P."/>
            <person name="Gantlett R."/>
            <person name="Kenicer G."/>
            <person name="Hawes C."/>
            <person name="Begg G.S."/>
            <person name="Quilliam R.S."/>
            <person name="Squire G.R."/>
            <person name="Poole P.S."/>
            <person name="Young P.W."/>
            <person name="Iannetta P.M."/>
            <person name="James E.K."/>
        </authorList>
    </citation>
    <scope>NUCLEOTIDE SEQUENCE [LARGE SCALE GENOMIC DNA]</scope>
    <source>
        <strain evidence="1 2">JHI366</strain>
    </source>
</reference>
<dbReference type="RefSeq" id="WP_164010117.1">
    <property type="nucleotide sequence ID" value="NZ_WUFT01000007.1"/>
</dbReference>
<dbReference type="InterPro" id="IPR027612">
    <property type="entry name" value="Put_MTase_LIC12133"/>
</dbReference>
<evidence type="ECO:0000313" key="2">
    <source>
        <dbReference type="Proteomes" id="UP000471753"/>
    </source>
</evidence>
<name>A0A7K3UCX0_9HYPH</name>
<dbReference type="Proteomes" id="UP000471753">
    <property type="component" value="Unassembled WGS sequence"/>
</dbReference>
<dbReference type="SUPFAM" id="SSF53335">
    <property type="entry name" value="S-adenosyl-L-methionine-dependent methyltransferases"/>
    <property type="match status" value="1"/>
</dbReference>
<dbReference type="NCBIfam" id="TIGR04325">
    <property type="entry name" value="MTase_LIC12133"/>
    <property type="match status" value="1"/>
</dbReference>
<comment type="caution">
    <text evidence="1">The sequence shown here is derived from an EMBL/GenBank/DDBJ whole genome shotgun (WGS) entry which is preliminary data.</text>
</comment>
<keyword evidence="1" id="KW-0489">Methyltransferase</keyword>
<protein>
    <submittedName>
        <fullName evidence="1">Methyltransferase, TIGR04325 family</fullName>
        <ecNumber evidence="1">2.1.1.-</ecNumber>
    </submittedName>
</protein>
<gene>
    <name evidence="1" type="ORF">GR197_13280</name>
</gene>
<dbReference type="EC" id="2.1.1.-" evidence="1"/>
<sequence length="308" mass="34845">MRRINFSLPGIHCLLEVTRESPQAREQDVLSQFRRHNVVFDGPHDDWRAAMAAADGYDAPAILDKVVDATRAVVQGRAAYERDTVVFTDRSYSHPLLAWLLYAASRSDLHLRVVDFGGALGSSYFQHRSALAHLAELKWCVVEQPHFVSAGRTEFEDERLSFSDSLDEAIDRVKPNVVLLSGVLQYLEYPFEYLEGLLSKGVKFILIDRTAAQFDVAAAPFVQHVPAWIYSASYPVWFLNADEMQDSFAKNGYEVLDRFQPAGTFGSVTPPPLQELKRWGIGVTPAHQQHEWPYVGWFLEKLEISQCA</sequence>
<accession>A0A7K3UCX0</accession>
<evidence type="ECO:0000313" key="1">
    <source>
        <dbReference type="EMBL" id="NEJ71503.1"/>
    </source>
</evidence>
<dbReference type="GO" id="GO:0032259">
    <property type="term" value="P:methylation"/>
    <property type="evidence" value="ECO:0007669"/>
    <property type="project" value="UniProtKB-KW"/>
</dbReference>
<dbReference type="EMBL" id="WUFT01000007">
    <property type="protein sequence ID" value="NEJ71503.1"/>
    <property type="molecule type" value="Genomic_DNA"/>
</dbReference>
<dbReference type="InterPro" id="IPR029063">
    <property type="entry name" value="SAM-dependent_MTases_sf"/>
</dbReference>
<dbReference type="GO" id="GO:0008168">
    <property type="term" value="F:methyltransferase activity"/>
    <property type="evidence" value="ECO:0007669"/>
    <property type="project" value="UniProtKB-KW"/>
</dbReference>
<keyword evidence="1" id="KW-0808">Transferase</keyword>